<dbReference type="EMBL" id="LBHB01000004">
    <property type="protein sequence ID" value="KLE32396.1"/>
    <property type="molecule type" value="Genomic_DNA"/>
</dbReference>
<keyword evidence="2" id="KW-1185">Reference proteome</keyword>
<dbReference type="PATRIC" id="fig|1581420.6.peg.2700"/>
<comment type="caution">
    <text evidence="1">The sequence shown here is derived from an EMBL/GenBank/DDBJ whole genome shotgun (WGS) entry which is preliminary data.</text>
</comment>
<dbReference type="Proteomes" id="UP000053464">
    <property type="component" value="Unassembled WGS sequence"/>
</dbReference>
<protein>
    <submittedName>
        <fullName evidence="1">Uncharacterized protein</fullName>
    </submittedName>
</protein>
<proteinExistence type="predicted"/>
<organism evidence="1 2">
    <name type="scientific">Aurantiacibacter luteus</name>
    <dbReference type="NCBI Taxonomy" id="1581420"/>
    <lineage>
        <taxon>Bacteria</taxon>
        <taxon>Pseudomonadati</taxon>
        <taxon>Pseudomonadota</taxon>
        <taxon>Alphaproteobacteria</taxon>
        <taxon>Sphingomonadales</taxon>
        <taxon>Erythrobacteraceae</taxon>
        <taxon>Aurantiacibacter</taxon>
    </lineage>
</organism>
<name>A0A0G9MNU8_9SPHN</name>
<reference evidence="1 2" key="1">
    <citation type="submission" date="2015-04" db="EMBL/GenBank/DDBJ databases">
        <title>The draft genome sequence of Erythrobacter luteus KA37.</title>
        <authorList>
            <person name="Zhuang L."/>
            <person name="Liu Y."/>
            <person name="Shao Z."/>
        </authorList>
    </citation>
    <scope>NUCLEOTIDE SEQUENCE [LARGE SCALE GENOMIC DNA]</scope>
    <source>
        <strain evidence="1 2">KA37</strain>
    </source>
</reference>
<sequence>MLGSEPGETDRRAKRALEAVERYGEVAGADINVALPEMLSDIMHLCDRTTMWNEFGAALERARLHYNEEILTDLSEEANRFQNACPAVPREGKAKLISTSGVPRSSAAQRNEGRLIVPPDPEGLNDQWATFSLEATRAFQRCSRTDRGAALGDLLAALMHLCDRDPRYGDFDAELALAHWHYQESTAAD</sequence>
<gene>
    <name evidence="1" type="ORF">AAW00_13220</name>
</gene>
<evidence type="ECO:0000313" key="2">
    <source>
        <dbReference type="Proteomes" id="UP000053464"/>
    </source>
</evidence>
<dbReference type="AlphaFoldDB" id="A0A0G9MNU8"/>
<accession>A0A0G9MNU8</accession>
<evidence type="ECO:0000313" key="1">
    <source>
        <dbReference type="EMBL" id="KLE32396.1"/>
    </source>
</evidence>